<keyword evidence="2" id="KW-0805">Transcription regulation</keyword>
<dbReference type="AlphaFoldDB" id="A0A9D2J3J4"/>
<evidence type="ECO:0000256" key="2">
    <source>
        <dbReference type="ARBA" id="ARBA00023015"/>
    </source>
</evidence>
<reference evidence="6" key="2">
    <citation type="submission" date="2021-04" db="EMBL/GenBank/DDBJ databases">
        <authorList>
            <person name="Gilroy R."/>
        </authorList>
    </citation>
    <scope>NUCLEOTIDE SEQUENCE</scope>
    <source>
        <strain evidence="6">ChiGjej4B4-7305</strain>
    </source>
</reference>
<evidence type="ECO:0000256" key="1">
    <source>
        <dbReference type="ARBA" id="ARBA00022490"/>
    </source>
</evidence>
<reference evidence="6" key="1">
    <citation type="journal article" date="2021" name="PeerJ">
        <title>Extensive microbial diversity within the chicken gut microbiome revealed by metagenomics and culture.</title>
        <authorList>
            <person name="Gilroy R."/>
            <person name="Ravi A."/>
            <person name="Getino M."/>
            <person name="Pursley I."/>
            <person name="Horton D.L."/>
            <person name="Alikhan N.F."/>
            <person name="Baker D."/>
            <person name="Gharbi K."/>
            <person name="Hall N."/>
            <person name="Watson M."/>
            <person name="Adriaenssens E.M."/>
            <person name="Foster-Nyarko E."/>
            <person name="Jarju S."/>
            <person name="Secka A."/>
            <person name="Antonio M."/>
            <person name="Oren A."/>
            <person name="Chaudhuri R.R."/>
            <person name="La Ragione R."/>
            <person name="Hildebrand F."/>
            <person name="Pallen M.J."/>
        </authorList>
    </citation>
    <scope>NUCLEOTIDE SEQUENCE</scope>
    <source>
        <strain evidence="6">ChiGjej4B4-7305</strain>
    </source>
</reference>
<evidence type="ECO:0000313" key="6">
    <source>
        <dbReference type="EMBL" id="HIZ35198.1"/>
    </source>
</evidence>
<dbReference type="PANTHER" id="PTHR46796">
    <property type="entry name" value="HTH-TYPE TRANSCRIPTIONAL ACTIVATOR RHAS-RELATED"/>
    <property type="match status" value="1"/>
</dbReference>
<feature type="domain" description="HTH araC/xylS-type" evidence="5">
    <location>
        <begin position="207"/>
        <end position="305"/>
    </location>
</feature>
<evidence type="ECO:0000256" key="3">
    <source>
        <dbReference type="ARBA" id="ARBA00023125"/>
    </source>
</evidence>
<dbReference type="Pfam" id="PF12833">
    <property type="entry name" value="HTH_18"/>
    <property type="match status" value="1"/>
</dbReference>
<dbReference type="SUPFAM" id="SSF46689">
    <property type="entry name" value="Homeodomain-like"/>
    <property type="match status" value="2"/>
</dbReference>
<gene>
    <name evidence="6" type="ORF">H9815_05435</name>
</gene>
<dbReference type="GO" id="GO:0003700">
    <property type="term" value="F:DNA-binding transcription factor activity"/>
    <property type="evidence" value="ECO:0007669"/>
    <property type="project" value="InterPro"/>
</dbReference>
<dbReference type="SMART" id="SM00342">
    <property type="entry name" value="HTH_ARAC"/>
    <property type="match status" value="1"/>
</dbReference>
<dbReference type="EMBL" id="DXBY01000085">
    <property type="protein sequence ID" value="HIZ35198.1"/>
    <property type="molecule type" value="Genomic_DNA"/>
</dbReference>
<name>A0A9D2J3J4_9MICO</name>
<keyword evidence="3" id="KW-0238">DNA-binding</keyword>
<dbReference type="Gene3D" id="2.60.120.10">
    <property type="entry name" value="Jelly Rolls"/>
    <property type="match status" value="1"/>
</dbReference>
<dbReference type="InterPro" id="IPR032783">
    <property type="entry name" value="AraC_lig"/>
</dbReference>
<sequence>MDLLSDVIVSMRTGRPGAGRVEWHEPWGYHFPADPYTAGFLIVVRGSGWLRAEGQPPAELAAGDVVFSPRGDAYAISSQPTTSLTTAVPALDPAVMYESVTAGTPGGRTTVTLCGGYRIDPARAHPMLSELPSTLHLRPQPGRHPQLQGALAALAAEIETPSIGTDALVPALLDTLLLYLLRAWFDQAPDRQGATDWAAALTDPAIRSALDAMHRTPAQHWTVPELAASARLSRAAFSRRFSALTGRPPMAYLTWWRMTLAAHLLSDTDAPLREVADQVGYTSEFAFATAFRRAHHLAPGRYRRQHHRAARTL</sequence>
<comment type="caution">
    <text evidence="6">The sequence shown here is derived from an EMBL/GenBank/DDBJ whole genome shotgun (WGS) entry which is preliminary data.</text>
</comment>
<dbReference type="Proteomes" id="UP000824037">
    <property type="component" value="Unassembled WGS sequence"/>
</dbReference>
<proteinExistence type="predicted"/>
<dbReference type="InterPro" id="IPR037923">
    <property type="entry name" value="HTH-like"/>
</dbReference>
<dbReference type="InterPro" id="IPR050204">
    <property type="entry name" value="AraC_XylS_family_regulators"/>
</dbReference>
<dbReference type="SUPFAM" id="SSF51215">
    <property type="entry name" value="Regulatory protein AraC"/>
    <property type="match status" value="1"/>
</dbReference>
<protein>
    <submittedName>
        <fullName evidence="6">AraC family transcriptional regulator</fullName>
    </submittedName>
</protein>
<evidence type="ECO:0000256" key="4">
    <source>
        <dbReference type="ARBA" id="ARBA00023163"/>
    </source>
</evidence>
<dbReference type="GO" id="GO:0043565">
    <property type="term" value="F:sequence-specific DNA binding"/>
    <property type="evidence" value="ECO:0007669"/>
    <property type="project" value="InterPro"/>
</dbReference>
<evidence type="ECO:0000259" key="5">
    <source>
        <dbReference type="PROSITE" id="PS01124"/>
    </source>
</evidence>
<evidence type="ECO:0000313" key="7">
    <source>
        <dbReference type="Proteomes" id="UP000824037"/>
    </source>
</evidence>
<organism evidence="6 7">
    <name type="scientific">Candidatus Ruania gallistercoris</name>
    <dbReference type="NCBI Taxonomy" id="2838746"/>
    <lineage>
        <taxon>Bacteria</taxon>
        <taxon>Bacillati</taxon>
        <taxon>Actinomycetota</taxon>
        <taxon>Actinomycetes</taxon>
        <taxon>Micrococcales</taxon>
        <taxon>Ruaniaceae</taxon>
        <taxon>Ruania</taxon>
    </lineage>
</organism>
<keyword evidence="4" id="KW-0804">Transcription</keyword>
<dbReference type="InterPro" id="IPR009057">
    <property type="entry name" value="Homeodomain-like_sf"/>
</dbReference>
<dbReference type="InterPro" id="IPR018060">
    <property type="entry name" value="HTH_AraC"/>
</dbReference>
<dbReference type="PROSITE" id="PS01124">
    <property type="entry name" value="HTH_ARAC_FAMILY_2"/>
    <property type="match status" value="1"/>
</dbReference>
<dbReference type="PANTHER" id="PTHR46796:SF13">
    <property type="entry name" value="HTH-TYPE TRANSCRIPTIONAL ACTIVATOR RHAS"/>
    <property type="match status" value="1"/>
</dbReference>
<dbReference type="Pfam" id="PF12852">
    <property type="entry name" value="Cupin_6"/>
    <property type="match status" value="1"/>
</dbReference>
<dbReference type="Gene3D" id="1.10.10.60">
    <property type="entry name" value="Homeodomain-like"/>
    <property type="match status" value="2"/>
</dbReference>
<keyword evidence="1" id="KW-0963">Cytoplasm</keyword>
<dbReference type="InterPro" id="IPR014710">
    <property type="entry name" value="RmlC-like_jellyroll"/>
</dbReference>
<accession>A0A9D2J3J4</accession>